<dbReference type="AlphaFoldDB" id="A0A7S2G8D0"/>
<gene>
    <name evidence="3" type="ORF">CBRE1094_LOCUS11178</name>
</gene>
<dbReference type="InterPro" id="IPR001214">
    <property type="entry name" value="SET_dom"/>
</dbReference>
<feature type="compositionally biased region" description="Basic and acidic residues" evidence="1">
    <location>
        <begin position="9"/>
        <end position="24"/>
    </location>
</feature>
<accession>A0A7S2G8D0</accession>
<organism evidence="3">
    <name type="scientific">Haptolina brevifila</name>
    <dbReference type="NCBI Taxonomy" id="156173"/>
    <lineage>
        <taxon>Eukaryota</taxon>
        <taxon>Haptista</taxon>
        <taxon>Haptophyta</taxon>
        <taxon>Prymnesiophyceae</taxon>
        <taxon>Prymnesiales</taxon>
        <taxon>Prymnesiaceae</taxon>
        <taxon>Haptolina</taxon>
    </lineage>
</organism>
<dbReference type="Pfam" id="PF00856">
    <property type="entry name" value="SET"/>
    <property type="match status" value="1"/>
</dbReference>
<sequence length="173" mass="18908">MDVQFGEHVPSHRRDANRVTSEEARAYEIPTRQDGASIGLVGDPELAHQPAYLGHMVNDCATLISSDAGSLAQYALAAATIANAAHVHVEGCHMASIALRDIDEGEEITCSYGPRYWLSRVGCTVSEMERAELALGAELRRGGELSRTMLPLMARENRAIPSWILDCFERSRA</sequence>
<feature type="region of interest" description="Disordered" evidence="1">
    <location>
        <begin position="1"/>
        <end position="24"/>
    </location>
</feature>
<protein>
    <recommendedName>
        <fullName evidence="2">SET domain-containing protein</fullName>
    </recommendedName>
</protein>
<reference evidence="3" key="1">
    <citation type="submission" date="2021-01" db="EMBL/GenBank/DDBJ databases">
        <authorList>
            <person name="Corre E."/>
            <person name="Pelletier E."/>
            <person name="Niang G."/>
            <person name="Scheremetjew M."/>
            <person name="Finn R."/>
            <person name="Kale V."/>
            <person name="Holt S."/>
            <person name="Cochrane G."/>
            <person name="Meng A."/>
            <person name="Brown T."/>
            <person name="Cohen L."/>
        </authorList>
    </citation>
    <scope>NUCLEOTIDE SEQUENCE</scope>
    <source>
        <strain evidence="3">UTEX LB 985</strain>
    </source>
</reference>
<evidence type="ECO:0000256" key="1">
    <source>
        <dbReference type="SAM" id="MobiDB-lite"/>
    </source>
</evidence>
<proteinExistence type="predicted"/>
<name>A0A7S2G8D0_9EUKA</name>
<dbReference type="Gene3D" id="2.170.270.10">
    <property type="entry name" value="SET domain"/>
    <property type="match status" value="1"/>
</dbReference>
<evidence type="ECO:0000259" key="2">
    <source>
        <dbReference type="Pfam" id="PF00856"/>
    </source>
</evidence>
<evidence type="ECO:0000313" key="3">
    <source>
        <dbReference type="EMBL" id="CAD9433999.1"/>
    </source>
</evidence>
<dbReference type="EMBL" id="HBGU01020441">
    <property type="protein sequence ID" value="CAD9433999.1"/>
    <property type="molecule type" value="Transcribed_RNA"/>
</dbReference>
<feature type="domain" description="SET" evidence="2">
    <location>
        <begin position="82"/>
        <end position="113"/>
    </location>
</feature>
<dbReference type="SUPFAM" id="SSF82199">
    <property type="entry name" value="SET domain"/>
    <property type="match status" value="1"/>
</dbReference>
<dbReference type="InterPro" id="IPR046341">
    <property type="entry name" value="SET_dom_sf"/>
</dbReference>